<protein>
    <submittedName>
        <fullName evidence="2">Uncharacterized protein</fullName>
    </submittedName>
</protein>
<evidence type="ECO:0000256" key="1">
    <source>
        <dbReference type="SAM" id="MobiDB-lite"/>
    </source>
</evidence>
<dbReference type="AlphaFoldDB" id="A0AAV2DAQ6"/>
<accession>A0AAV2DAQ6</accession>
<feature type="region of interest" description="Disordered" evidence="1">
    <location>
        <begin position="1"/>
        <end position="28"/>
    </location>
</feature>
<evidence type="ECO:0000313" key="3">
    <source>
        <dbReference type="Proteomes" id="UP001497516"/>
    </source>
</evidence>
<feature type="region of interest" description="Disordered" evidence="1">
    <location>
        <begin position="41"/>
        <end position="80"/>
    </location>
</feature>
<organism evidence="2 3">
    <name type="scientific">Linum trigynum</name>
    <dbReference type="NCBI Taxonomy" id="586398"/>
    <lineage>
        <taxon>Eukaryota</taxon>
        <taxon>Viridiplantae</taxon>
        <taxon>Streptophyta</taxon>
        <taxon>Embryophyta</taxon>
        <taxon>Tracheophyta</taxon>
        <taxon>Spermatophyta</taxon>
        <taxon>Magnoliopsida</taxon>
        <taxon>eudicotyledons</taxon>
        <taxon>Gunneridae</taxon>
        <taxon>Pentapetalae</taxon>
        <taxon>rosids</taxon>
        <taxon>fabids</taxon>
        <taxon>Malpighiales</taxon>
        <taxon>Linaceae</taxon>
        <taxon>Linum</taxon>
    </lineage>
</organism>
<proteinExistence type="predicted"/>
<name>A0AAV2DAQ6_9ROSI</name>
<gene>
    <name evidence="2" type="ORF">LTRI10_LOCUS13050</name>
</gene>
<keyword evidence="3" id="KW-1185">Reference proteome</keyword>
<sequence>MVSFPPSMAASAKMVVPRSISTTFRSPPLVDRSSSALFRLLPLSSSNPRGGRNQAHRQTSNSKRPAAGLQKRRSSGSASE</sequence>
<evidence type="ECO:0000313" key="2">
    <source>
        <dbReference type="EMBL" id="CAL1370959.1"/>
    </source>
</evidence>
<dbReference type="Proteomes" id="UP001497516">
    <property type="component" value="Chromosome 2"/>
</dbReference>
<reference evidence="2 3" key="1">
    <citation type="submission" date="2024-04" db="EMBL/GenBank/DDBJ databases">
        <authorList>
            <person name="Fracassetti M."/>
        </authorList>
    </citation>
    <scope>NUCLEOTIDE SEQUENCE [LARGE SCALE GENOMIC DNA]</scope>
</reference>
<dbReference type="EMBL" id="OZ034815">
    <property type="protein sequence ID" value="CAL1370959.1"/>
    <property type="molecule type" value="Genomic_DNA"/>
</dbReference>